<proteinExistence type="predicted"/>
<dbReference type="AlphaFoldDB" id="A0A7D9IFX7"/>
<evidence type="ECO:0000256" key="1">
    <source>
        <dbReference type="SAM" id="MobiDB-lite"/>
    </source>
</evidence>
<dbReference type="PANTHER" id="PTHR45774">
    <property type="entry name" value="BTB/POZ DOMAIN-CONTAINING"/>
    <property type="match status" value="1"/>
</dbReference>
<dbReference type="Proteomes" id="UP001152795">
    <property type="component" value="Unassembled WGS sequence"/>
</dbReference>
<dbReference type="InterPro" id="IPR000210">
    <property type="entry name" value="BTB/POZ_dom"/>
</dbReference>
<dbReference type="Gene3D" id="3.30.710.10">
    <property type="entry name" value="Potassium Channel Kv1.1, Chain A"/>
    <property type="match status" value="1"/>
</dbReference>
<reference evidence="2" key="1">
    <citation type="submission" date="2020-04" db="EMBL/GenBank/DDBJ databases">
        <authorList>
            <person name="Alioto T."/>
            <person name="Alioto T."/>
            <person name="Gomez Garrido J."/>
        </authorList>
    </citation>
    <scope>NUCLEOTIDE SEQUENCE</scope>
    <source>
        <strain evidence="2">A484AB</strain>
    </source>
</reference>
<feature type="region of interest" description="Disordered" evidence="1">
    <location>
        <begin position="358"/>
        <end position="464"/>
    </location>
</feature>
<keyword evidence="3" id="KW-1185">Reference proteome</keyword>
<dbReference type="OrthoDB" id="45365at2759"/>
<dbReference type="GO" id="GO:0005829">
    <property type="term" value="C:cytosol"/>
    <property type="evidence" value="ECO:0007669"/>
    <property type="project" value="TreeGrafter"/>
</dbReference>
<feature type="region of interest" description="Disordered" evidence="1">
    <location>
        <begin position="23"/>
        <end position="52"/>
    </location>
</feature>
<dbReference type="Pfam" id="PF00651">
    <property type="entry name" value="BTB"/>
    <property type="match status" value="1"/>
</dbReference>
<dbReference type="SMART" id="SM00225">
    <property type="entry name" value="BTB"/>
    <property type="match status" value="1"/>
</dbReference>
<evidence type="ECO:0000313" key="2">
    <source>
        <dbReference type="EMBL" id="CAB4008514.1"/>
    </source>
</evidence>
<dbReference type="EMBL" id="CACRXK020006145">
    <property type="protein sequence ID" value="CAB4008514.1"/>
    <property type="molecule type" value="Genomic_DNA"/>
</dbReference>
<dbReference type="PANTHER" id="PTHR45774:SF3">
    <property type="entry name" value="BTB (POZ) DOMAIN-CONTAINING 2B-RELATED"/>
    <property type="match status" value="1"/>
</dbReference>
<sequence length="464" mass="53074">MAFAQYDVHNKYDCEKVAEPELVQSKSNLTSKRMPPQPDEEKQSAHSVDWQSTKKSVLERNRHMFNNSDMSDISFTCEGSGKKFYAHKYVLGTSSAVFRAMFYGDLAEKNSVVHLRDTDVKSLEEFLRFLYTDECNLTTHNVVSVMYLSKKYIVPSLTEKCVNNLASSIKAENVMSILEQATHFDERKLEMSCWEFIKSNTKQAVASTDFNNISQKTLASLLRRNELNIVEVELFRAVLKWSDFQCSTSTKNGDIEENGETRRTDIGECSKKDNEVTKERRRTRRSVIGDAIYDLRFLAMTQREFAQNVATSGLLTAEEMIPIYNKFNGIDSRNLKWKLSGKRSLWLYETDCIDKESESKGYNYGNEETTKASDTNKSNDKGSESKGYNYGNEETTKASDTNKSNDKESESKGYNYGNEETTKASDTNKSNDKGSEGKGYEYGNDEACDTLMYRYEKGRKGKRR</sequence>
<dbReference type="SMART" id="SM00875">
    <property type="entry name" value="BACK"/>
    <property type="match status" value="1"/>
</dbReference>
<gene>
    <name evidence="2" type="ORF">PACLA_8A079403</name>
</gene>
<dbReference type="Gene3D" id="1.25.40.420">
    <property type="match status" value="1"/>
</dbReference>
<protein>
    <submittedName>
        <fullName evidence="2">BTB POZ domain-containing 6 isoform X2</fullName>
    </submittedName>
</protein>
<name>A0A7D9IFX7_PARCT</name>
<organism evidence="2 3">
    <name type="scientific">Paramuricea clavata</name>
    <name type="common">Red gorgonian</name>
    <name type="synonym">Violescent sea-whip</name>
    <dbReference type="NCBI Taxonomy" id="317549"/>
    <lineage>
        <taxon>Eukaryota</taxon>
        <taxon>Metazoa</taxon>
        <taxon>Cnidaria</taxon>
        <taxon>Anthozoa</taxon>
        <taxon>Octocorallia</taxon>
        <taxon>Malacalcyonacea</taxon>
        <taxon>Plexauridae</taxon>
        <taxon>Paramuricea</taxon>
    </lineage>
</organism>
<evidence type="ECO:0000313" key="3">
    <source>
        <dbReference type="Proteomes" id="UP001152795"/>
    </source>
</evidence>
<accession>A0A7D9IFX7</accession>
<dbReference type="SUPFAM" id="SSF54695">
    <property type="entry name" value="POZ domain"/>
    <property type="match status" value="1"/>
</dbReference>
<dbReference type="InterPro" id="IPR011333">
    <property type="entry name" value="SKP1/BTB/POZ_sf"/>
</dbReference>
<dbReference type="InterPro" id="IPR011705">
    <property type="entry name" value="BACK"/>
</dbReference>
<dbReference type="PROSITE" id="PS50097">
    <property type="entry name" value="BTB"/>
    <property type="match status" value="1"/>
</dbReference>
<dbReference type="GO" id="GO:0022008">
    <property type="term" value="P:neurogenesis"/>
    <property type="evidence" value="ECO:0007669"/>
    <property type="project" value="TreeGrafter"/>
</dbReference>
<feature type="compositionally biased region" description="Basic and acidic residues" evidence="1">
    <location>
        <begin position="429"/>
        <end position="439"/>
    </location>
</feature>
<dbReference type="Pfam" id="PF07707">
    <property type="entry name" value="BACK"/>
    <property type="match status" value="1"/>
</dbReference>
<comment type="caution">
    <text evidence="2">The sequence shown here is derived from an EMBL/GenBank/DDBJ whole genome shotgun (WGS) entry which is preliminary data.</text>
</comment>